<gene>
    <name evidence="6" type="ORF">CIAN88_14155</name>
</gene>
<protein>
    <submittedName>
        <fullName evidence="6">Cellulose synthase</fullName>
    </submittedName>
</protein>
<reference evidence="6 7" key="1">
    <citation type="submission" date="2014-08" db="EMBL/GenBank/DDBJ databases">
        <title>Clostridium innocuum, an unnegligible vancomycin-resistant pathogen causing extra-intestinal infections.</title>
        <authorList>
            <person name="Feng Y."/>
            <person name="Chiu C.-H."/>
        </authorList>
    </citation>
    <scope>NUCLEOTIDE SEQUENCE [LARGE SCALE GENOMIC DNA]</scope>
    <source>
        <strain evidence="6 7">AN88</strain>
    </source>
</reference>
<sequence length="431" mass="48996">MNRKHWGMGILIAALFLTGCGRQKITSYEPDTTHASLPETKLTFFGYKYEAINVTAIEDSLRDFMQENEHISITYEGIKGVDYYEVLDKRISTKNGDDIFMVDQASVLDLQKKGVLADLSDLSTIDDFSDLVRNQMNANDTLQYVPTSISAFGLYCNEDLLKKHKQKIPKNLQEFMDVCAYFKNKGITPIVANNDISLKTIILAKGLYPVYQQQDKDAAMEQFNTGERDLAKTLEPGFALVEEMIQRGYVDADEALKTEKTKDDLILFAKGEQPFMLTGAWAAPRLRDLQPKFTFSIHPYPILEDGCAMVINIDTRISVNANSPHVKEAKQFVEYLTQKDVLWKFVNSQSSFSPLKDEQMAQDIAIQPMEPYLTNGRSVIGADDNLIYPIWNLTRESTQKLLKKEDRASVLADLRKQLAQIRKENSHEDNN</sequence>
<evidence type="ECO:0000313" key="7">
    <source>
        <dbReference type="Proteomes" id="UP000030008"/>
    </source>
</evidence>
<dbReference type="PANTHER" id="PTHR43649">
    <property type="entry name" value="ARABINOSE-BINDING PROTEIN-RELATED"/>
    <property type="match status" value="1"/>
</dbReference>
<proteinExistence type="predicted"/>
<dbReference type="InterPro" id="IPR006059">
    <property type="entry name" value="SBP"/>
</dbReference>
<keyword evidence="5" id="KW-0449">Lipoprotein</keyword>
<evidence type="ECO:0000256" key="4">
    <source>
        <dbReference type="ARBA" id="ARBA00023139"/>
    </source>
</evidence>
<dbReference type="AlphaFoldDB" id="A0A099I6M4"/>
<evidence type="ECO:0000256" key="3">
    <source>
        <dbReference type="ARBA" id="ARBA00023136"/>
    </source>
</evidence>
<dbReference type="SUPFAM" id="SSF53850">
    <property type="entry name" value="Periplasmic binding protein-like II"/>
    <property type="match status" value="1"/>
</dbReference>
<keyword evidence="4" id="KW-0564">Palmitate</keyword>
<evidence type="ECO:0000256" key="2">
    <source>
        <dbReference type="ARBA" id="ARBA00022729"/>
    </source>
</evidence>
<dbReference type="InterPro" id="IPR050490">
    <property type="entry name" value="Bact_solute-bd_prot1"/>
</dbReference>
<dbReference type="PANTHER" id="PTHR43649:SF33">
    <property type="entry name" value="POLYGALACTURONAN_RHAMNOGALACTURONAN-BINDING PROTEIN YTCQ"/>
    <property type="match status" value="1"/>
</dbReference>
<keyword evidence="1" id="KW-1003">Cell membrane</keyword>
<keyword evidence="2" id="KW-0732">Signal</keyword>
<evidence type="ECO:0000313" key="6">
    <source>
        <dbReference type="EMBL" id="KGJ52528.1"/>
    </source>
</evidence>
<evidence type="ECO:0000256" key="1">
    <source>
        <dbReference type="ARBA" id="ARBA00022475"/>
    </source>
</evidence>
<evidence type="ECO:0000256" key="5">
    <source>
        <dbReference type="ARBA" id="ARBA00023288"/>
    </source>
</evidence>
<dbReference type="RefSeq" id="WP_044906072.1">
    <property type="nucleotide sequence ID" value="NZ_JQIF01000063.1"/>
</dbReference>
<organism evidence="6 7">
    <name type="scientific">Clostridium innocuum</name>
    <dbReference type="NCBI Taxonomy" id="1522"/>
    <lineage>
        <taxon>Bacteria</taxon>
        <taxon>Bacillati</taxon>
        <taxon>Bacillota</taxon>
        <taxon>Clostridia</taxon>
        <taxon>Eubacteriales</taxon>
        <taxon>Clostridiaceae</taxon>
        <taxon>Clostridium</taxon>
    </lineage>
</organism>
<dbReference type="Proteomes" id="UP000030008">
    <property type="component" value="Unassembled WGS sequence"/>
</dbReference>
<dbReference type="Pfam" id="PF13416">
    <property type="entry name" value="SBP_bac_8"/>
    <property type="match status" value="1"/>
</dbReference>
<keyword evidence="3" id="KW-0472">Membrane</keyword>
<dbReference type="EMBL" id="JQIF01000063">
    <property type="protein sequence ID" value="KGJ52528.1"/>
    <property type="molecule type" value="Genomic_DNA"/>
</dbReference>
<name>A0A099I6M4_CLOIN</name>
<comment type="caution">
    <text evidence="6">The sequence shown here is derived from an EMBL/GenBank/DDBJ whole genome shotgun (WGS) entry which is preliminary data.</text>
</comment>
<dbReference type="Gene3D" id="3.40.190.10">
    <property type="entry name" value="Periplasmic binding protein-like II"/>
    <property type="match status" value="2"/>
</dbReference>
<accession>A0A099I6M4</accession>
<dbReference type="PROSITE" id="PS51257">
    <property type="entry name" value="PROKAR_LIPOPROTEIN"/>
    <property type="match status" value="1"/>
</dbReference>